<dbReference type="AlphaFoldDB" id="A0A6H5GA59"/>
<sequence length="75" mass="8753">MKTWKRRVHFQSHRATLNEGSLRLTRPRQLFLAIPRAASLCANGCRHRSVKGDDKQPARQNSRSSLQYTYWQALT</sequence>
<dbReference type="EMBL" id="CADCXU010008156">
    <property type="protein sequence ID" value="CAA9999059.1"/>
    <property type="molecule type" value="Genomic_DNA"/>
</dbReference>
<keyword evidence="2" id="KW-1185">Reference proteome</keyword>
<gene>
    <name evidence="1" type="ORF">NTEN_LOCUS5342</name>
</gene>
<dbReference type="Proteomes" id="UP000479000">
    <property type="component" value="Unassembled WGS sequence"/>
</dbReference>
<organism evidence="1 2">
    <name type="scientific">Nesidiocoris tenuis</name>
    <dbReference type="NCBI Taxonomy" id="355587"/>
    <lineage>
        <taxon>Eukaryota</taxon>
        <taxon>Metazoa</taxon>
        <taxon>Ecdysozoa</taxon>
        <taxon>Arthropoda</taxon>
        <taxon>Hexapoda</taxon>
        <taxon>Insecta</taxon>
        <taxon>Pterygota</taxon>
        <taxon>Neoptera</taxon>
        <taxon>Paraneoptera</taxon>
        <taxon>Hemiptera</taxon>
        <taxon>Heteroptera</taxon>
        <taxon>Panheteroptera</taxon>
        <taxon>Cimicomorpha</taxon>
        <taxon>Miridae</taxon>
        <taxon>Dicyphina</taxon>
        <taxon>Nesidiocoris</taxon>
    </lineage>
</organism>
<reference evidence="1 2" key="1">
    <citation type="submission" date="2020-02" db="EMBL/GenBank/DDBJ databases">
        <authorList>
            <person name="Ferguson B K."/>
        </authorList>
    </citation>
    <scope>NUCLEOTIDE SEQUENCE [LARGE SCALE GENOMIC DNA]</scope>
</reference>
<accession>A0A6H5GA59</accession>
<protein>
    <submittedName>
        <fullName evidence="1">Uncharacterized protein</fullName>
    </submittedName>
</protein>
<proteinExistence type="predicted"/>
<name>A0A6H5GA59_9HEMI</name>
<evidence type="ECO:0000313" key="2">
    <source>
        <dbReference type="Proteomes" id="UP000479000"/>
    </source>
</evidence>
<evidence type="ECO:0000313" key="1">
    <source>
        <dbReference type="EMBL" id="CAA9999059.1"/>
    </source>
</evidence>